<dbReference type="Pfam" id="PF14452">
    <property type="entry name" value="Multi_ubiq"/>
    <property type="match status" value="1"/>
</dbReference>
<feature type="domain" description="Multi-ubiquitin" evidence="1">
    <location>
        <begin position="48"/>
        <end position="112"/>
    </location>
</feature>
<accession>A0A512NJ88</accession>
<sequence>MHNENAKSGHPAGPVEKLLEEVEEIIEEVVDLEECARAGRKPPRAHRYRFKVNDKPYEWKEPTILGRQILEVAGLVPPTDYTLRQKMAHGEPRRIGLEDRVDLREPGIEKFRAIKRGQQEGEVQDRRGAPVLDQDRLFLETYGRRWEIIVDGSIWVLFHDFPLPPGYSQTHVLLAIRLESGYPMTALDMMYVYPAITRADGKPIPQVEVMQAIDGKQFQRWSRHRTAANPWVPGEDSLETHIYLVEDFFRAEFTR</sequence>
<dbReference type="RefSeq" id="WP_246158933.1">
    <property type="nucleotide sequence ID" value="NZ_BKAJ01000115.1"/>
</dbReference>
<dbReference type="EMBL" id="BKAJ01000115">
    <property type="protein sequence ID" value="GEP59006.1"/>
    <property type="molecule type" value="Genomic_DNA"/>
</dbReference>
<protein>
    <recommendedName>
        <fullName evidence="1">Multi-ubiquitin domain-containing protein</fullName>
    </recommendedName>
</protein>
<keyword evidence="3" id="KW-1185">Reference proteome</keyword>
<dbReference type="InterPro" id="IPR025701">
    <property type="entry name" value="UBQ-conjugat_E2_E"/>
</dbReference>
<dbReference type="InterPro" id="IPR027802">
    <property type="entry name" value="Multi-ubiquitin_dom"/>
</dbReference>
<reference evidence="2 3" key="1">
    <citation type="submission" date="2019-07" db="EMBL/GenBank/DDBJ databases">
        <title>Whole genome shotgun sequence of Reyranella soli NBRC 108950.</title>
        <authorList>
            <person name="Hosoyama A."/>
            <person name="Uohara A."/>
            <person name="Ohji S."/>
            <person name="Ichikawa N."/>
        </authorList>
    </citation>
    <scope>NUCLEOTIDE SEQUENCE [LARGE SCALE GENOMIC DNA]</scope>
    <source>
        <strain evidence="2 3">NBRC 108950</strain>
    </source>
</reference>
<evidence type="ECO:0000259" key="1">
    <source>
        <dbReference type="Pfam" id="PF14452"/>
    </source>
</evidence>
<comment type="caution">
    <text evidence="2">The sequence shown here is derived from an EMBL/GenBank/DDBJ whole genome shotgun (WGS) entry which is preliminary data.</text>
</comment>
<proteinExistence type="predicted"/>
<evidence type="ECO:0000313" key="3">
    <source>
        <dbReference type="Proteomes" id="UP000321058"/>
    </source>
</evidence>
<dbReference type="AlphaFoldDB" id="A0A512NJ88"/>
<evidence type="ECO:0000313" key="2">
    <source>
        <dbReference type="EMBL" id="GEP59006.1"/>
    </source>
</evidence>
<organism evidence="2 3">
    <name type="scientific">Reyranella soli</name>
    <dbReference type="NCBI Taxonomy" id="1230389"/>
    <lineage>
        <taxon>Bacteria</taxon>
        <taxon>Pseudomonadati</taxon>
        <taxon>Pseudomonadota</taxon>
        <taxon>Alphaproteobacteria</taxon>
        <taxon>Hyphomicrobiales</taxon>
        <taxon>Reyranellaceae</taxon>
        <taxon>Reyranella</taxon>
    </lineage>
</organism>
<name>A0A512NJ88_9HYPH</name>
<dbReference type="Pfam" id="PF14462">
    <property type="entry name" value="Prok-E2_E"/>
    <property type="match status" value="1"/>
</dbReference>
<dbReference type="Proteomes" id="UP000321058">
    <property type="component" value="Unassembled WGS sequence"/>
</dbReference>
<gene>
    <name evidence="2" type="ORF">RSO01_61720</name>
</gene>